<evidence type="ECO:0000313" key="3">
    <source>
        <dbReference type="Proteomes" id="UP000318741"/>
    </source>
</evidence>
<dbReference type="Proteomes" id="UP000318741">
    <property type="component" value="Chromosome"/>
</dbReference>
<dbReference type="GO" id="GO:0003677">
    <property type="term" value="F:DNA binding"/>
    <property type="evidence" value="ECO:0007669"/>
    <property type="project" value="InterPro"/>
</dbReference>
<evidence type="ECO:0008006" key="4">
    <source>
        <dbReference type="Google" id="ProtNLM"/>
    </source>
</evidence>
<keyword evidence="1" id="KW-0233">DNA recombination</keyword>
<dbReference type="AlphaFoldDB" id="A0A517PE14"/>
<dbReference type="RefSeq" id="WP_145360523.1">
    <property type="nucleotide sequence ID" value="NZ_CP036265.1"/>
</dbReference>
<reference evidence="2 3" key="1">
    <citation type="submission" date="2019-02" db="EMBL/GenBank/DDBJ databases">
        <title>Deep-cultivation of Planctomycetes and their phenomic and genomic characterization uncovers novel biology.</title>
        <authorList>
            <person name="Wiegand S."/>
            <person name="Jogler M."/>
            <person name="Boedeker C."/>
            <person name="Pinto D."/>
            <person name="Vollmers J."/>
            <person name="Rivas-Marin E."/>
            <person name="Kohn T."/>
            <person name="Peeters S.H."/>
            <person name="Heuer A."/>
            <person name="Rast P."/>
            <person name="Oberbeckmann S."/>
            <person name="Bunk B."/>
            <person name="Jeske O."/>
            <person name="Meyerdierks A."/>
            <person name="Storesund J.E."/>
            <person name="Kallscheuer N."/>
            <person name="Luecker S."/>
            <person name="Lage O.M."/>
            <person name="Pohl T."/>
            <person name="Merkel B.J."/>
            <person name="Hornburger P."/>
            <person name="Mueller R.-W."/>
            <person name="Bruemmer F."/>
            <person name="Labrenz M."/>
            <person name="Spormann A.M."/>
            <person name="Op den Camp H."/>
            <person name="Overmann J."/>
            <person name="Amann R."/>
            <person name="Jetten M.S.M."/>
            <person name="Mascher T."/>
            <person name="Medema M.H."/>
            <person name="Devos D.P."/>
            <person name="Kaster A.-K."/>
            <person name="Ovreas L."/>
            <person name="Rohde M."/>
            <person name="Galperin M.Y."/>
            <person name="Jogler C."/>
        </authorList>
    </citation>
    <scope>NUCLEOTIDE SEQUENCE [LARGE SCALE GENOMIC DNA]</scope>
    <source>
        <strain evidence="2 3">CA12</strain>
    </source>
</reference>
<dbReference type="OrthoDB" id="282151at2"/>
<accession>A0A517PE14</accession>
<dbReference type="EMBL" id="CP036265">
    <property type="protein sequence ID" value="QDT17622.1"/>
    <property type="molecule type" value="Genomic_DNA"/>
</dbReference>
<dbReference type="GO" id="GO:0006310">
    <property type="term" value="P:DNA recombination"/>
    <property type="evidence" value="ECO:0007669"/>
    <property type="project" value="UniProtKB-KW"/>
</dbReference>
<evidence type="ECO:0000256" key="1">
    <source>
        <dbReference type="ARBA" id="ARBA00023172"/>
    </source>
</evidence>
<name>A0A517PE14_9PLAN</name>
<dbReference type="SUPFAM" id="SSF56349">
    <property type="entry name" value="DNA breaking-rejoining enzymes"/>
    <property type="match status" value="1"/>
</dbReference>
<organism evidence="2 3">
    <name type="scientific">Alienimonas californiensis</name>
    <dbReference type="NCBI Taxonomy" id="2527989"/>
    <lineage>
        <taxon>Bacteria</taxon>
        <taxon>Pseudomonadati</taxon>
        <taxon>Planctomycetota</taxon>
        <taxon>Planctomycetia</taxon>
        <taxon>Planctomycetales</taxon>
        <taxon>Planctomycetaceae</taxon>
        <taxon>Alienimonas</taxon>
    </lineage>
</organism>
<keyword evidence="3" id="KW-1185">Reference proteome</keyword>
<proteinExistence type="predicted"/>
<evidence type="ECO:0000313" key="2">
    <source>
        <dbReference type="EMBL" id="QDT17622.1"/>
    </source>
</evidence>
<protein>
    <recommendedName>
        <fullName evidence="4">Phage integrase family protein</fullName>
    </recommendedName>
</protein>
<dbReference type="Gene3D" id="1.10.443.10">
    <property type="entry name" value="Intergrase catalytic core"/>
    <property type="match status" value="1"/>
</dbReference>
<dbReference type="KEGG" id="acaf:CA12_37500"/>
<dbReference type="GO" id="GO:0015074">
    <property type="term" value="P:DNA integration"/>
    <property type="evidence" value="ECO:0007669"/>
    <property type="project" value="InterPro"/>
</dbReference>
<gene>
    <name evidence="2" type="ORF">CA12_37500</name>
</gene>
<dbReference type="InterPro" id="IPR011010">
    <property type="entry name" value="DNA_brk_join_enz"/>
</dbReference>
<dbReference type="InterPro" id="IPR013762">
    <property type="entry name" value="Integrase-like_cat_sf"/>
</dbReference>
<sequence>MQRAAENAVPLPLDLAVKHAGIQALPNAERSAVNAAVKERRESCRWSPNQLRHTRATQLRAKYGIELTRTVLGQSDIATGEIYAERDLAAAERVMREVG</sequence>